<dbReference type="eggNOG" id="ENOG502ZKYQ">
    <property type="taxonomic scope" value="Bacteria"/>
</dbReference>
<proteinExistence type="predicted"/>
<dbReference type="EMBL" id="ACCL02000002">
    <property type="protein sequence ID" value="EET62390.1"/>
    <property type="molecule type" value="Genomic_DNA"/>
</dbReference>
<evidence type="ECO:0000313" key="1">
    <source>
        <dbReference type="EMBL" id="EET62390.1"/>
    </source>
</evidence>
<keyword evidence="2" id="KW-1185">Reference proteome</keyword>
<dbReference type="RefSeq" id="WP_006860225.1">
    <property type="nucleotide sequence ID" value="NZ_ACCL02000002.1"/>
</dbReference>
<name>C6L9Y3_9FIRM</name>
<evidence type="ECO:0000313" key="2">
    <source>
        <dbReference type="Proteomes" id="UP000005561"/>
    </source>
</evidence>
<sequence>MAAKFEFYLSEEDFDRLYEIKRERGKSDMSGNEFAKELLEKEIHRLHPGIVGDE</sequence>
<reference evidence="1" key="1">
    <citation type="submission" date="2009-07" db="EMBL/GenBank/DDBJ databases">
        <authorList>
            <person name="Weinstock G."/>
            <person name="Sodergren E."/>
            <person name="Clifton S."/>
            <person name="Fulton L."/>
            <person name="Fulton B."/>
            <person name="Courtney L."/>
            <person name="Fronick C."/>
            <person name="Harrison M."/>
            <person name="Strong C."/>
            <person name="Farmer C."/>
            <person name="Delahaunty K."/>
            <person name="Markovic C."/>
            <person name="Hall O."/>
            <person name="Minx P."/>
            <person name="Tomlinson C."/>
            <person name="Mitreva M."/>
            <person name="Nelson J."/>
            <person name="Hou S."/>
            <person name="Wollam A."/>
            <person name="Pepin K.H."/>
            <person name="Johnson M."/>
            <person name="Bhonagiri V."/>
            <person name="Nash W.E."/>
            <person name="Warren W."/>
            <person name="Chinwalla A."/>
            <person name="Mardis E.R."/>
            <person name="Wilson R.K."/>
        </authorList>
    </citation>
    <scope>NUCLEOTIDE SEQUENCE [LARGE SCALE GENOMIC DNA]</scope>
    <source>
        <strain evidence="1">DSM 14469</strain>
    </source>
</reference>
<accession>C6L9Y3</accession>
<organism evidence="1 2">
    <name type="scientific">Marvinbryantia formatexigens DSM 14469</name>
    <dbReference type="NCBI Taxonomy" id="478749"/>
    <lineage>
        <taxon>Bacteria</taxon>
        <taxon>Bacillati</taxon>
        <taxon>Bacillota</taxon>
        <taxon>Clostridia</taxon>
        <taxon>Lachnospirales</taxon>
        <taxon>Lachnospiraceae</taxon>
        <taxon>Marvinbryantia</taxon>
    </lineage>
</organism>
<dbReference type="AlphaFoldDB" id="C6L9Y3"/>
<gene>
    <name evidence="1" type="ORF">BRYFOR_05425</name>
</gene>
<dbReference type="Proteomes" id="UP000005561">
    <property type="component" value="Unassembled WGS sequence"/>
</dbReference>
<dbReference type="STRING" id="168384.SAMN05660368_02296"/>
<comment type="caution">
    <text evidence="1">The sequence shown here is derived from an EMBL/GenBank/DDBJ whole genome shotgun (WGS) entry which is preliminary data.</text>
</comment>
<protein>
    <submittedName>
        <fullName evidence="1">Uncharacterized protein</fullName>
    </submittedName>
</protein>